<proteinExistence type="predicted"/>
<comment type="caution">
    <text evidence="1">The sequence shown here is derived from an EMBL/GenBank/DDBJ whole genome shotgun (WGS) entry which is preliminary data.</text>
</comment>
<name>A0A0F9PFP3_9ZZZZ</name>
<sequence>MQEEISDNVLESIATPNPLLETMERIRKATDRGWTLEIAGIIDLTWFSWSNPIILGTSVASQKDVTVTVAADTFNQEEFYDVLEEISYRPQQEEQKKGME</sequence>
<reference evidence="1" key="1">
    <citation type="journal article" date="2015" name="Nature">
        <title>Complex archaea that bridge the gap between prokaryotes and eukaryotes.</title>
        <authorList>
            <person name="Spang A."/>
            <person name="Saw J.H."/>
            <person name="Jorgensen S.L."/>
            <person name="Zaremba-Niedzwiedzka K."/>
            <person name="Martijn J."/>
            <person name="Lind A.E."/>
            <person name="van Eijk R."/>
            <person name="Schleper C."/>
            <person name="Guy L."/>
            <person name="Ettema T.J."/>
        </authorList>
    </citation>
    <scope>NUCLEOTIDE SEQUENCE</scope>
</reference>
<protein>
    <submittedName>
        <fullName evidence="1">Uncharacterized protein</fullName>
    </submittedName>
</protein>
<evidence type="ECO:0000313" key="1">
    <source>
        <dbReference type="EMBL" id="KKM99845.1"/>
    </source>
</evidence>
<accession>A0A0F9PFP3</accession>
<organism evidence="1">
    <name type="scientific">marine sediment metagenome</name>
    <dbReference type="NCBI Taxonomy" id="412755"/>
    <lineage>
        <taxon>unclassified sequences</taxon>
        <taxon>metagenomes</taxon>
        <taxon>ecological metagenomes</taxon>
    </lineage>
</organism>
<dbReference type="EMBL" id="LAZR01005451">
    <property type="protein sequence ID" value="KKM99845.1"/>
    <property type="molecule type" value="Genomic_DNA"/>
</dbReference>
<dbReference type="AlphaFoldDB" id="A0A0F9PFP3"/>
<gene>
    <name evidence="1" type="ORF">LCGC14_1143780</name>
</gene>